<dbReference type="SUPFAM" id="SSF53955">
    <property type="entry name" value="Lysozyme-like"/>
    <property type="match status" value="1"/>
</dbReference>
<dbReference type="HOGENOM" id="CLU_2834077_0_0_1"/>
<organism evidence="7 8">
    <name type="scientific">Megaselia scalaris</name>
    <name type="common">Humpbacked fly</name>
    <name type="synonym">Phora scalaris</name>
    <dbReference type="NCBI Taxonomy" id="36166"/>
    <lineage>
        <taxon>Eukaryota</taxon>
        <taxon>Metazoa</taxon>
        <taxon>Ecdysozoa</taxon>
        <taxon>Arthropoda</taxon>
        <taxon>Hexapoda</taxon>
        <taxon>Insecta</taxon>
        <taxon>Pterygota</taxon>
        <taxon>Neoptera</taxon>
        <taxon>Endopterygota</taxon>
        <taxon>Diptera</taxon>
        <taxon>Brachycera</taxon>
        <taxon>Muscomorpha</taxon>
        <taxon>Platypezoidea</taxon>
        <taxon>Phoridae</taxon>
        <taxon>Megaseliini</taxon>
        <taxon>Megaselia</taxon>
    </lineage>
</organism>
<dbReference type="GO" id="GO:0031640">
    <property type="term" value="P:killing of cells of another organism"/>
    <property type="evidence" value="ECO:0007669"/>
    <property type="project" value="UniProtKB-KW"/>
</dbReference>
<evidence type="ECO:0000256" key="3">
    <source>
        <dbReference type="ARBA" id="ARBA00022638"/>
    </source>
</evidence>
<dbReference type="PANTHER" id="PTHR11407:SF63">
    <property type="entry name" value="LYSOZYME C"/>
    <property type="match status" value="1"/>
</dbReference>
<dbReference type="GO" id="GO:0042742">
    <property type="term" value="P:defense response to bacterium"/>
    <property type="evidence" value="ECO:0007669"/>
    <property type="project" value="UniProtKB-KW"/>
</dbReference>
<keyword evidence="5" id="KW-0326">Glycosidase</keyword>
<evidence type="ECO:0000256" key="2">
    <source>
        <dbReference type="ARBA" id="ARBA00012732"/>
    </source>
</evidence>
<protein>
    <recommendedName>
        <fullName evidence="2">lysozyme</fullName>
        <ecNumber evidence="2">3.2.1.17</ecNumber>
    </recommendedName>
</protein>
<dbReference type="Gene3D" id="1.10.530.10">
    <property type="match status" value="1"/>
</dbReference>
<dbReference type="EC" id="3.2.1.17" evidence="2"/>
<reference evidence="8" key="1">
    <citation type="submission" date="2013-02" db="EMBL/GenBank/DDBJ databases">
        <authorList>
            <person name="Hughes D."/>
        </authorList>
    </citation>
    <scope>NUCLEOTIDE SEQUENCE</scope>
    <source>
        <strain>Durham</strain>
        <strain evidence="8">NC isolate 2 -- Noor lab</strain>
    </source>
</reference>
<dbReference type="AlphaFoldDB" id="T1H181"/>
<dbReference type="PROSITE" id="PS51348">
    <property type="entry name" value="GLYCOSYL_HYDROL_F22_2"/>
    <property type="match status" value="1"/>
</dbReference>
<keyword evidence="3" id="KW-0081">Bacteriolytic enzyme</keyword>
<keyword evidence="8" id="KW-1185">Reference proteome</keyword>
<dbReference type="InterPro" id="IPR023346">
    <property type="entry name" value="Lysozyme-like_dom_sf"/>
</dbReference>
<comment type="catalytic activity">
    <reaction evidence="1">
        <text>Hydrolysis of (1-&gt;4)-beta-linkages between N-acetylmuramic acid and N-acetyl-D-glucosamine residues in a peptidoglycan and between N-acetyl-D-glucosamine residues in chitodextrins.</text>
        <dbReference type="EC" id="3.2.1.17"/>
    </reaction>
</comment>
<dbReference type="InterPro" id="IPR001916">
    <property type="entry name" value="Glyco_hydro_22"/>
</dbReference>
<keyword evidence="5" id="KW-0378">Hydrolase</keyword>
<dbReference type="Pfam" id="PF00062">
    <property type="entry name" value="Lys"/>
    <property type="match status" value="1"/>
</dbReference>
<evidence type="ECO:0000256" key="5">
    <source>
        <dbReference type="ARBA" id="ARBA00023295"/>
    </source>
</evidence>
<evidence type="ECO:0000313" key="7">
    <source>
        <dbReference type="EnsemblMetazoa" id="MESCA009935-PA"/>
    </source>
</evidence>
<evidence type="ECO:0000313" key="8">
    <source>
        <dbReference type="Proteomes" id="UP000015102"/>
    </source>
</evidence>
<evidence type="ECO:0000256" key="1">
    <source>
        <dbReference type="ARBA" id="ARBA00000632"/>
    </source>
</evidence>
<dbReference type="GO" id="GO:0003796">
    <property type="term" value="F:lysozyme activity"/>
    <property type="evidence" value="ECO:0007669"/>
    <property type="project" value="UniProtKB-EC"/>
</dbReference>
<keyword evidence="6" id="KW-0732">Signal</keyword>
<keyword evidence="3" id="KW-0929">Antimicrobial</keyword>
<feature type="signal peptide" evidence="6">
    <location>
        <begin position="1"/>
        <end position="18"/>
    </location>
</feature>
<evidence type="ECO:0000256" key="4">
    <source>
        <dbReference type="ARBA" id="ARBA00023157"/>
    </source>
</evidence>
<accession>T1H181</accession>
<feature type="chain" id="PRO_5004577905" description="lysozyme" evidence="6">
    <location>
        <begin position="19"/>
        <end position="66"/>
    </location>
</feature>
<reference evidence="7" key="2">
    <citation type="submission" date="2015-06" db="UniProtKB">
        <authorList>
            <consortium name="EnsemblMetazoa"/>
        </authorList>
    </citation>
    <scope>IDENTIFICATION</scope>
</reference>
<dbReference type="EMBL" id="CAQQ02172622">
    <property type="status" value="NOT_ANNOTATED_CDS"/>
    <property type="molecule type" value="Genomic_DNA"/>
</dbReference>
<proteinExistence type="predicted"/>
<keyword evidence="4" id="KW-1015">Disulfide bond</keyword>
<name>T1H181_MEGSC</name>
<dbReference type="EnsemblMetazoa" id="MESCA009935-RA">
    <property type="protein sequence ID" value="MESCA009935-PA"/>
    <property type="gene ID" value="MESCA009935"/>
</dbReference>
<sequence length="66" mass="7228">MKAVILLFVLGVIGSSLAVIHDNCSLARELKNHDIPEEDIPTWVCLANHESGFNTHHVGVPDPSNR</sequence>
<dbReference type="PANTHER" id="PTHR11407">
    <property type="entry name" value="LYSOZYME C"/>
    <property type="match status" value="1"/>
</dbReference>
<dbReference type="Proteomes" id="UP000015102">
    <property type="component" value="Unassembled WGS sequence"/>
</dbReference>
<evidence type="ECO:0000256" key="6">
    <source>
        <dbReference type="SAM" id="SignalP"/>
    </source>
</evidence>